<evidence type="ECO:0000313" key="2">
    <source>
        <dbReference type="EMBL" id="CEK56932.1"/>
    </source>
</evidence>
<organism evidence="2">
    <name type="scientific">Arion vulgaris</name>
    <dbReference type="NCBI Taxonomy" id="1028688"/>
    <lineage>
        <taxon>Eukaryota</taxon>
        <taxon>Metazoa</taxon>
        <taxon>Spiralia</taxon>
        <taxon>Lophotrochozoa</taxon>
        <taxon>Mollusca</taxon>
        <taxon>Gastropoda</taxon>
        <taxon>Heterobranchia</taxon>
        <taxon>Euthyneura</taxon>
        <taxon>Panpulmonata</taxon>
        <taxon>Eupulmonata</taxon>
        <taxon>Stylommatophora</taxon>
        <taxon>Helicina</taxon>
        <taxon>Arionoidea</taxon>
        <taxon>Arionidae</taxon>
        <taxon>Arion</taxon>
    </lineage>
</organism>
<sequence>KSRIQTNRNRTSHFANKSTTSRNSNKMEELSNKFIDCCIITPQISKNMHQSYSDKCMSSEDSFTVSTAESSSLGNKE</sequence>
<name>A0A0B6YL85_9EUPU</name>
<feature type="compositionally biased region" description="Polar residues" evidence="1">
    <location>
        <begin position="1"/>
        <end position="24"/>
    </location>
</feature>
<feature type="non-terminal residue" evidence="2">
    <location>
        <position position="1"/>
    </location>
</feature>
<protein>
    <submittedName>
        <fullName evidence="2">Uncharacterized protein</fullName>
    </submittedName>
</protein>
<accession>A0A0B6YL85</accession>
<gene>
    <name evidence="2" type="primary">ORF28870</name>
</gene>
<proteinExistence type="predicted"/>
<dbReference type="EMBL" id="HACG01010067">
    <property type="protein sequence ID" value="CEK56932.1"/>
    <property type="molecule type" value="Transcribed_RNA"/>
</dbReference>
<dbReference type="AlphaFoldDB" id="A0A0B6YL85"/>
<feature type="region of interest" description="Disordered" evidence="1">
    <location>
        <begin position="1"/>
        <end position="27"/>
    </location>
</feature>
<reference evidence="2" key="1">
    <citation type="submission" date="2014-12" db="EMBL/GenBank/DDBJ databases">
        <title>Insight into the proteome of Arion vulgaris.</title>
        <authorList>
            <person name="Aradska J."/>
            <person name="Bulat T."/>
            <person name="Smidak R."/>
            <person name="Sarate P."/>
            <person name="Gangsoo J."/>
            <person name="Sialana F."/>
            <person name="Bilban M."/>
            <person name="Lubec G."/>
        </authorList>
    </citation>
    <scope>NUCLEOTIDE SEQUENCE</scope>
    <source>
        <tissue evidence="2">Skin</tissue>
    </source>
</reference>
<feature type="non-terminal residue" evidence="2">
    <location>
        <position position="77"/>
    </location>
</feature>
<evidence type="ECO:0000256" key="1">
    <source>
        <dbReference type="SAM" id="MobiDB-lite"/>
    </source>
</evidence>